<feature type="transmembrane region" description="Helical" evidence="1">
    <location>
        <begin position="7"/>
        <end position="24"/>
    </location>
</feature>
<dbReference type="InterPro" id="IPR046572">
    <property type="entry name" value="DUF6632"/>
</dbReference>
<protein>
    <submittedName>
        <fullName evidence="2">Uncharacterized protein</fullName>
    </submittedName>
</protein>
<keyword evidence="1" id="KW-0812">Transmembrane</keyword>
<sequence length="127" mass="14492">MFLLRVSLIGFGLVFCSVYWLFQLDPFGGWAWTPSQSEYQVMIVGMYMVLGLMMIFQASRDPLRHVLFIRFVIYSSVVHALIMLVQVLMDSTELGHFLGDIPALIIAALVLEFLLRKQLALSQDDMS</sequence>
<evidence type="ECO:0000313" key="2">
    <source>
        <dbReference type="EMBL" id="SVA58268.1"/>
    </source>
</evidence>
<keyword evidence="1" id="KW-1133">Transmembrane helix</keyword>
<feature type="transmembrane region" description="Helical" evidence="1">
    <location>
        <begin position="39"/>
        <end position="56"/>
    </location>
</feature>
<keyword evidence="1" id="KW-0472">Membrane</keyword>
<gene>
    <name evidence="2" type="ORF">METZ01_LOCUS111122</name>
</gene>
<organism evidence="2">
    <name type="scientific">marine metagenome</name>
    <dbReference type="NCBI Taxonomy" id="408172"/>
    <lineage>
        <taxon>unclassified sequences</taxon>
        <taxon>metagenomes</taxon>
        <taxon>ecological metagenomes</taxon>
    </lineage>
</organism>
<name>A0A381X146_9ZZZZ</name>
<reference evidence="2" key="1">
    <citation type="submission" date="2018-05" db="EMBL/GenBank/DDBJ databases">
        <authorList>
            <person name="Lanie J.A."/>
            <person name="Ng W.-L."/>
            <person name="Kazmierczak K.M."/>
            <person name="Andrzejewski T.M."/>
            <person name="Davidsen T.M."/>
            <person name="Wayne K.J."/>
            <person name="Tettelin H."/>
            <person name="Glass J.I."/>
            <person name="Rusch D."/>
            <person name="Podicherti R."/>
            <person name="Tsui H.-C.T."/>
            <person name="Winkler M.E."/>
        </authorList>
    </citation>
    <scope>NUCLEOTIDE SEQUENCE</scope>
</reference>
<dbReference type="AlphaFoldDB" id="A0A381X146"/>
<dbReference type="EMBL" id="UINC01013495">
    <property type="protein sequence ID" value="SVA58268.1"/>
    <property type="molecule type" value="Genomic_DNA"/>
</dbReference>
<feature type="transmembrane region" description="Helical" evidence="1">
    <location>
        <begin position="94"/>
        <end position="115"/>
    </location>
</feature>
<evidence type="ECO:0000256" key="1">
    <source>
        <dbReference type="SAM" id="Phobius"/>
    </source>
</evidence>
<accession>A0A381X146</accession>
<dbReference type="Pfam" id="PF20337">
    <property type="entry name" value="DUF6632"/>
    <property type="match status" value="1"/>
</dbReference>
<feature type="transmembrane region" description="Helical" evidence="1">
    <location>
        <begin position="68"/>
        <end position="88"/>
    </location>
</feature>
<proteinExistence type="predicted"/>